<dbReference type="PRINTS" id="PR00503">
    <property type="entry name" value="BROMODOMAIN"/>
</dbReference>
<dbReference type="InterPro" id="IPR036427">
    <property type="entry name" value="Bromodomain-like_sf"/>
</dbReference>
<dbReference type="Gene3D" id="1.20.920.10">
    <property type="entry name" value="Bromodomain-like"/>
    <property type="match status" value="1"/>
</dbReference>
<dbReference type="PROSITE" id="PS50014">
    <property type="entry name" value="BROMODOMAIN_2"/>
    <property type="match status" value="1"/>
</dbReference>
<evidence type="ECO:0000313" key="6">
    <source>
        <dbReference type="Proteomes" id="UP000315295"/>
    </source>
</evidence>
<evidence type="ECO:0000259" key="4">
    <source>
        <dbReference type="PROSITE" id="PS50014"/>
    </source>
</evidence>
<dbReference type="PANTHER" id="PTHR22881">
    <property type="entry name" value="BROMODOMAIN CONTAINING PROTEIN"/>
    <property type="match status" value="1"/>
</dbReference>
<keyword evidence="6" id="KW-1185">Reference proteome</keyword>
<feature type="region of interest" description="Disordered" evidence="3">
    <location>
        <begin position="544"/>
        <end position="577"/>
    </location>
</feature>
<dbReference type="AlphaFoldDB" id="A0A540LEQ4"/>
<proteinExistence type="predicted"/>
<gene>
    <name evidence="5" type="ORF">C1H46_029543</name>
</gene>
<organism evidence="5 6">
    <name type="scientific">Malus baccata</name>
    <name type="common">Siberian crab apple</name>
    <name type="synonym">Pyrus baccata</name>
    <dbReference type="NCBI Taxonomy" id="106549"/>
    <lineage>
        <taxon>Eukaryota</taxon>
        <taxon>Viridiplantae</taxon>
        <taxon>Streptophyta</taxon>
        <taxon>Embryophyta</taxon>
        <taxon>Tracheophyta</taxon>
        <taxon>Spermatophyta</taxon>
        <taxon>Magnoliopsida</taxon>
        <taxon>eudicotyledons</taxon>
        <taxon>Gunneridae</taxon>
        <taxon>Pentapetalae</taxon>
        <taxon>rosids</taxon>
        <taxon>fabids</taxon>
        <taxon>Rosales</taxon>
        <taxon>Rosaceae</taxon>
        <taxon>Amygdaloideae</taxon>
        <taxon>Maleae</taxon>
        <taxon>Malus</taxon>
    </lineage>
</organism>
<evidence type="ECO:0000256" key="2">
    <source>
        <dbReference type="PROSITE-ProRule" id="PRU00035"/>
    </source>
</evidence>
<evidence type="ECO:0000256" key="3">
    <source>
        <dbReference type="SAM" id="MobiDB-lite"/>
    </source>
</evidence>
<evidence type="ECO:0000313" key="5">
    <source>
        <dbReference type="EMBL" id="TQD84930.1"/>
    </source>
</evidence>
<feature type="region of interest" description="Disordered" evidence="3">
    <location>
        <begin position="439"/>
        <end position="461"/>
    </location>
</feature>
<dbReference type="InterPro" id="IPR051831">
    <property type="entry name" value="Bromodomain_contain_prot"/>
</dbReference>
<comment type="caution">
    <text evidence="5">The sequence shown here is derived from an EMBL/GenBank/DDBJ whole genome shotgun (WGS) entry which is preliminary data.</text>
</comment>
<dbReference type="CDD" id="cd04369">
    <property type="entry name" value="Bromodomain"/>
    <property type="match status" value="1"/>
</dbReference>
<dbReference type="Proteomes" id="UP000315295">
    <property type="component" value="Unassembled WGS sequence"/>
</dbReference>
<reference evidence="5 6" key="1">
    <citation type="journal article" date="2019" name="G3 (Bethesda)">
        <title>Sequencing of a Wild Apple (Malus baccata) Genome Unravels the Differences Between Cultivated and Wild Apple Species Regarding Disease Resistance and Cold Tolerance.</title>
        <authorList>
            <person name="Chen X."/>
        </authorList>
    </citation>
    <scope>NUCLEOTIDE SEQUENCE [LARGE SCALE GENOMIC DNA]</scope>
    <source>
        <strain evidence="6">cv. Shandingzi</strain>
        <tissue evidence="5">Leaves</tissue>
    </source>
</reference>
<accession>A0A540LEQ4</accession>
<dbReference type="EMBL" id="VIEB01000615">
    <property type="protein sequence ID" value="TQD84930.1"/>
    <property type="molecule type" value="Genomic_DNA"/>
</dbReference>
<dbReference type="SMART" id="SM00297">
    <property type="entry name" value="BROMO"/>
    <property type="match status" value="1"/>
</dbReference>
<feature type="compositionally biased region" description="Basic and acidic residues" evidence="3">
    <location>
        <begin position="273"/>
        <end position="288"/>
    </location>
</feature>
<dbReference type="PANTHER" id="PTHR22881:SF26">
    <property type="entry name" value="BROMODOMAIN CONTAINING PROTEIN, EXPRESSED"/>
    <property type="match status" value="1"/>
</dbReference>
<evidence type="ECO:0000256" key="1">
    <source>
        <dbReference type="ARBA" id="ARBA00023117"/>
    </source>
</evidence>
<keyword evidence="1 2" id="KW-0103">Bromodomain</keyword>
<name>A0A540LEQ4_MALBA</name>
<dbReference type="SUPFAM" id="SSF47370">
    <property type="entry name" value="Bromodomain"/>
    <property type="match status" value="1"/>
</dbReference>
<dbReference type="Pfam" id="PF00439">
    <property type="entry name" value="Bromodomain"/>
    <property type="match status" value="1"/>
</dbReference>
<dbReference type="STRING" id="106549.A0A540LEQ4"/>
<protein>
    <recommendedName>
        <fullName evidence="4">Bromo domain-containing protein</fullName>
    </recommendedName>
</protein>
<dbReference type="InterPro" id="IPR001487">
    <property type="entry name" value="Bromodomain"/>
</dbReference>
<sequence length="634" mass="70836">MNCLRSRNLDKLKWKVEGHRRSPRLSALEACKADQLPRLAGATGPTATANAGSRICTQQRLKSQVGKDKGPAFWTRDRKKRKLRPVDEVAATAPSSPLDQESCFLFSVSLCDTIGRVENGNDDHQTSIDQQVVQDKDSLKPGVHAASTDQPSTEFAKWLPEKRILELILDKLQRKDTYEIFAEPVDPNEVEGYYEIIEEPMDFGTMRAKLHEGMYKNLEQFEHDAFLITENAMHFNSTATIYFRQARAIHELAKKVFHVLKTSPNNFELEFSETRQRSGRKAQGEAGRRSQVKNGCSSYIDAREHRVLSGNMQTRCTHDGRRSRPFEGDPRSTYRPWTSFLDEDESTSLTVISKLKQLEHVTHQDIGYTESLMLYVKDLGPTAQKIARKKLLGCSEMHKSQAPLASTSSQLAPSPLSNVFISPPSHNFQDKLNEHPSTTKITGKKGSLGDEMGIQGPTVGGKVQCNEIHPNSSSLKSHHAGLADNSCSVSGFKNTGNNSTPMILNQWKSVNQAQPLKQPSDYSSQSNILDPRLRNNMGFASFSKTKNKLSSLHTRGDDDQTKSEATQASKPDKGRPMLAQQFTFDLPYLRAQLGRINSSGQDRLSLQKGSGAELMVFPAEIKLSERDEKSATLW</sequence>
<feature type="region of interest" description="Disordered" evidence="3">
    <location>
        <begin position="273"/>
        <end position="293"/>
    </location>
</feature>
<feature type="domain" description="Bromo" evidence="4">
    <location>
        <begin position="173"/>
        <end position="243"/>
    </location>
</feature>
<feature type="compositionally biased region" description="Polar residues" evidence="3">
    <location>
        <begin position="544"/>
        <end position="553"/>
    </location>
</feature>